<protein>
    <submittedName>
        <fullName evidence="2">Uncharacterized protein</fullName>
    </submittedName>
</protein>
<evidence type="ECO:0000313" key="3">
    <source>
        <dbReference type="Proteomes" id="UP000009168"/>
    </source>
</evidence>
<accession>I7M0L7</accession>
<feature type="compositionally biased region" description="Low complexity" evidence="1">
    <location>
        <begin position="343"/>
        <end position="356"/>
    </location>
</feature>
<evidence type="ECO:0000313" key="2">
    <source>
        <dbReference type="EMBL" id="EAR89356.2"/>
    </source>
</evidence>
<feature type="compositionally biased region" description="Polar residues" evidence="1">
    <location>
        <begin position="269"/>
        <end position="281"/>
    </location>
</feature>
<evidence type="ECO:0000256" key="1">
    <source>
        <dbReference type="SAM" id="MobiDB-lite"/>
    </source>
</evidence>
<dbReference type="KEGG" id="tet:TTHERM_00373720"/>
<dbReference type="RefSeq" id="XP_001009601.2">
    <property type="nucleotide sequence ID" value="XM_001009601.2"/>
</dbReference>
<keyword evidence="3" id="KW-1185">Reference proteome</keyword>
<dbReference type="EMBL" id="GG662821">
    <property type="protein sequence ID" value="EAR89356.2"/>
    <property type="molecule type" value="Genomic_DNA"/>
</dbReference>
<gene>
    <name evidence="2" type="ORF">TTHERM_00373720</name>
</gene>
<dbReference type="AlphaFoldDB" id="I7M0L7"/>
<feature type="compositionally biased region" description="Polar residues" evidence="1">
    <location>
        <begin position="290"/>
        <end position="300"/>
    </location>
</feature>
<proteinExistence type="predicted"/>
<feature type="compositionally biased region" description="Polar residues" evidence="1">
    <location>
        <begin position="325"/>
        <end position="342"/>
    </location>
</feature>
<sequence>MEDIKVYLNKNNGQDNEPSTYQKFIKNFIFDKYTFTILDLFLETDKLIQNLKKQYQFQSPSAEKTQQNLNKNKLIGQQREQRAENYYYQLFVKCVNELKNSQVCQQAPQKQDQTNQVVEKILLRNTMLQIDPEELLKLFLNDNNVQQLIRKHIFSRQSQLHQISNNSSILNQTYNSNSNNLFLNINSPNNTINNKNNLQYNINNIQSMDDFQQPQTTNANSSRYKHQSRRQNIDYFSTQYRRISAFSKPESPVVSKDRSLVGSGGQLPSPIQTPSLQNKVRVSSELGNREYQQQQTFRTSIKSKTKTPQHLQNNLSINTQDESFDVNQNGQLSNHMTYNQGLNSSRQQQQSSSNQQSIREIEIINNYLSSLNPRWKHNPTSNEKLKSQTQQTRFFQTQNQRFSPTKQMNFNNF</sequence>
<dbReference type="GeneID" id="7845112"/>
<feature type="region of interest" description="Disordered" evidence="1">
    <location>
        <begin position="325"/>
        <end position="356"/>
    </location>
</feature>
<organism evidence="2 3">
    <name type="scientific">Tetrahymena thermophila (strain SB210)</name>
    <dbReference type="NCBI Taxonomy" id="312017"/>
    <lineage>
        <taxon>Eukaryota</taxon>
        <taxon>Sar</taxon>
        <taxon>Alveolata</taxon>
        <taxon>Ciliophora</taxon>
        <taxon>Intramacronucleata</taxon>
        <taxon>Oligohymenophorea</taxon>
        <taxon>Hymenostomatida</taxon>
        <taxon>Tetrahymenina</taxon>
        <taxon>Tetrahymenidae</taxon>
        <taxon>Tetrahymena</taxon>
    </lineage>
</organism>
<dbReference type="InParanoid" id="I7M0L7"/>
<name>I7M0L7_TETTS</name>
<dbReference type="Proteomes" id="UP000009168">
    <property type="component" value="Unassembled WGS sequence"/>
</dbReference>
<reference evidence="3" key="1">
    <citation type="journal article" date="2006" name="PLoS Biol.">
        <title>Macronuclear genome sequence of the ciliate Tetrahymena thermophila, a model eukaryote.</title>
        <authorList>
            <person name="Eisen J.A."/>
            <person name="Coyne R.S."/>
            <person name="Wu M."/>
            <person name="Wu D."/>
            <person name="Thiagarajan M."/>
            <person name="Wortman J.R."/>
            <person name="Badger J.H."/>
            <person name="Ren Q."/>
            <person name="Amedeo P."/>
            <person name="Jones K.M."/>
            <person name="Tallon L.J."/>
            <person name="Delcher A.L."/>
            <person name="Salzberg S.L."/>
            <person name="Silva J.C."/>
            <person name="Haas B.J."/>
            <person name="Majoros W.H."/>
            <person name="Farzad M."/>
            <person name="Carlton J.M."/>
            <person name="Smith R.K. Jr."/>
            <person name="Garg J."/>
            <person name="Pearlman R.E."/>
            <person name="Karrer K.M."/>
            <person name="Sun L."/>
            <person name="Manning G."/>
            <person name="Elde N.C."/>
            <person name="Turkewitz A.P."/>
            <person name="Asai D.J."/>
            <person name="Wilkes D.E."/>
            <person name="Wang Y."/>
            <person name="Cai H."/>
            <person name="Collins K."/>
            <person name="Stewart B.A."/>
            <person name="Lee S.R."/>
            <person name="Wilamowska K."/>
            <person name="Weinberg Z."/>
            <person name="Ruzzo W.L."/>
            <person name="Wloga D."/>
            <person name="Gaertig J."/>
            <person name="Frankel J."/>
            <person name="Tsao C.-C."/>
            <person name="Gorovsky M.A."/>
            <person name="Keeling P.J."/>
            <person name="Waller R.F."/>
            <person name="Patron N.J."/>
            <person name="Cherry J.M."/>
            <person name="Stover N.A."/>
            <person name="Krieger C.J."/>
            <person name="del Toro C."/>
            <person name="Ryder H.F."/>
            <person name="Williamson S.C."/>
            <person name="Barbeau R.A."/>
            <person name="Hamilton E.P."/>
            <person name="Orias E."/>
        </authorList>
    </citation>
    <scope>NUCLEOTIDE SEQUENCE [LARGE SCALE GENOMIC DNA]</scope>
    <source>
        <strain evidence="3">SB210</strain>
    </source>
</reference>
<feature type="region of interest" description="Disordered" evidence="1">
    <location>
        <begin position="248"/>
        <end position="310"/>
    </location>
</feature>